<dbReference type="OrthoDB" id="46888at2"/>
<dbReference type="Pfam" id="PF00583">
    <property type="entry name" value="Acetyltransf_1"/>
    <property type="match status" value="1"/>
</dbReference>
<keyword evidence="2" id="KW-0012">Acyltransferase</keyword>
<reference evidence="5" key="1">
    <citation type="journal article" date="2019" name="Int. J. Syst. Evol. Microbiol.">
        <title>The Global Catalogue of Microorganisms (GCM) 10K type strain sequencing project: providing services to taxonomists for standard genome sequencing and annotation.</title>
        <authorList>
            <consortium name="The Broad Institute Genomics Platform"/>
            <consortium name="The Broad Institute Genome Sequencing Center for Infectious Disease"/>
            <person name="Wu L."/>
            <person name="Ma J."/>
        </authorList>
    </citation>
    <scope>NUCLEOTIDE SEQUENCE [LARGE SCALE GENOMIC DNA]</scope>
    <source>
        <strain evidence="5">CGMCC 1.14993</strain>
    </source>
</reference>
<feature type="domain" description="N-acetyltransferase" evidence="3">
    <location>
        <begin position="1"/>
        <end position="149"/>
    </location>
</feature>
<organism evidence="4 5">
    <name type="scientific">Gottfriedia solisilvae</name>
    <dbReference type="NCBI Taxonomy" id="1516104"/>
    <lineage>
        <taxon>Bacteria</taxon>
        <taxon>Bacillati</taxon>
        <taxon>Bacillota</taxon>
        <taxon>Bacilli</taxon>
        <taxon>Bacillales</taxon>
        <taxon>Bacillaceae</taxon>
        <taxon>Gottfriedia</taxon>
    </lineage>
</organism>
<dbReference type="EMBL" id="BMHB01000001">
    <property type="protein sequence ID" value="GGI10534.1"/>
    <property type="molecule type" value="Genomic_DNA"/>
</dbReference>
<name>A0A8J3AEE1_9BACI</name>
<dbReference type="PROSITE" id="PS51186">
    <property type="entry name" value="GNAT"/>
    <property type="match status" value="1"/>
</dbReference>
<dbReference type="RefSeq" id="WP_087998627.1">
    <property type="nucleotide sequence ID" value="NZ_BMHB01000001.1"/>
</dbReference>
<dbReference type="SUPFAM" id="SSF55729">
    <property type="entry name" value="Acyl-CoA N-acyltransferases (Nat)"/>
    <property type="match status" value="1"/>
</dbReference>
<dbReference type="CDD" id="cd04301">
    <property type="entry name" value="NAT_SF"/>
    <property type="match status" value="1"/>
</dbReference>
<dbReference type="InterPro" id="IPR000182">
    <property type="entry name" value="GNAT_dom"/>
</dbReference>
<dbReference type="Proteomes" id="UP000626244">
    <property type="component" value="Unassembled WGS sequence"/>
</dbReference>
<sequence length="154" mass="17796">MIKQINHQDRHTAKQILDVQIPAYKIEAQIIGFDGIPQLKDTVETIVTSTELFIGYIQENKLIAFLAYSKDENEYQICRLVVQPAYFKQGIARKLLKYFMNEIVRHHEKVIVSTGADNVPAINLYKSEGFAFLKNIEVAPNFYISLFERESKIN</sequence>
<evidence type="ECO:0000256" key="2">
    <source>
        <dbReference type="ARBA" id="ARBA00023315"/>
    </source>
</evidence>
<keyword evidence="5" id="KW-1185">Reference proteome</keyword>
<dbReference type="InterPro" id="IPR050680">
    <property type="entry name" value="YpeA/RimI_acetyltransf"/>
</dbReference>
<evidence type="ECO:0000313" key="5">
    <source>
        <dbReference type="Proteomes" id="UP000626244"/>
    </source>
</evidence>
<keyword evidence="1" id="KW-0808">Transferase</keyword>
<dbReference type="PANTHER" id="PTHR43420">
    <property type="entry name" value="ACETYLTRANSFERASE"/>
    <property type="match status" value="1"/>
</dbReference>
<evidence type="ECO:0000256" key="1">
    <source>
        <dbReference type="ARBA" id="ARBA00022679"/>
    </source>
</evidence>
<dbReference type="InterPro" id="IPR016181">
    <property type="entry name" value="Acyl_CoA_acyltransferase"/>
</dbReference>
<evidence type="ECO:0000313" key="4">
    <source>
        <dbReference type="EMBL" id="GGI10534.1"/>
    </source>
</evidence>
<dbReference type="GO" id="GO:0016747">
    <property type="term" value="F:acyltransferase activity, transferring groups other than amino-acyl groups"/>
    <property type="evidence" value="ECO:0007669"/>
    <property type="project" value="InterPro"/>
</dbReference>
<dbReference type="Gene3D" id="3.40.630.30">
    <property type="match status" value="1"/>
</dbReference>
<comment type="caution">
    <text evidence="4">The sequence shown here is derived from an EMBL/GenBank/DDBJ whole genome shotgun (WGS) entry which is preliminary data.</text>
</comment>
<gene>
    <name evidence="4" type="ORF">GCM10007380_03280</name>
</gene>
<dbReference type="AlphaFoldDB" id="A0A8J3AEE1"/>
<protein>
    <recommendedName>
        <fullName evidence="3">N-acetyltransferase domain-containing protein</fullName>
    </recommendedName>
</protein>
<accession>A0A8J3AEE1</accession>
<evidence type="ECO:0000259" key="3">
    <source>
        <dbReference type="PROSITE" id="PS51186"/>
    </source>
</evidence>
<proteinExistence type="predicted"/>